<feature type="compositionally biased region" description="Basic and acidic residues" evidence="1">
    <location>
        <begin position="1"/>
        <end position="29"/>
    </location>
</feature>
<gene>
    <name evidence="2" type="ORF">EYF80_058610</name>
</gene>
<proteinExistence type="predicted"/>
<accession>A0A4Z2EQW7</accession>
<reference evidence="2 3" key="1">
    <citation type="submission" date="2019-03" db="EMBL/GenBank/DDBJ databases">
        <title>First draft genome of Liparis tanakae, snailfish: a comprehensive survey of snailfish specific genes.</title>
        <authorList>
            <person name="Kim W."/>
            <person name="Song I."/>
            <person name="Jeong J.-H."/>
            <person name="Kim D."/>
            <person name="Kim S."/>
            <person name="Ryu S."/>
            <person name="Song J.Y."/>
            <person name="Lee S.K."/>
        </authorList>
    </citation>
    <scope>NUCLEOTIDE SEQUENCE [LARGE SCALE GENOMIC DNA]</scope>
    <source>
        <tissue evidence="2">Muscle</tissue>
    </source>
</reference>
<evidence type="ECO:0000256" key="1">
    <source>
        <dbReference type="SAM" id="MobiDB-lite"/>
    </source>
</evidence>
<protein>
    <submittedName>
        <fullName evidence="2">Uncharacterized protein</fullName>
    </submittedName>
</protein>
<feature type="region of interest" description="Disordered" evidence="1">
    <location>
        <begin position="1"/>
        <end position="68"/>
    </location>
</feature>
<dbReference type="AlphaFoldDB" id="A0A4Z2EQW7"/>
<evidence type="ECO:0000313" key="2">
    <source>
        <dbReference type="EMBL" id="TNN31238.1"/>
    </source>
</evidence>
<comment type="caution">
    <text evidence="2">The sequence shown here is derived from an EMBL/GenBank/DDBJ whole genome shotgun (WGS) entry which is preliminary data.</text>
</comment>
<dbReference type="Proteomes" id="UP000314294">
    <property type="component" value="Unassembled WGS sequence"/>
</dbReference>
<dbReference type="EMBL" id="SRLO01003655">
    <property type="protein sequence ID" value="TNN31238.1"/>
    <property type="molecule type" value="Genomic_DNA"/>
</dbReference>
<name>A0A4Z2EQW7_9TELE</name>
<evidence type="ECO:0000313" key="3">
    <source>
        <dbReference type="Proteomes" id="UP000314294"/>
    </source>
</evidence>
<keyword evidence="3" id="KW-1185">Reference proteome</keyword>
<organism evidence="2 3">
    <name type="scientific">Liparis tanakae</name>
    <name type="common">Tanaka's snailfish</name>
    <dbReference type="NCBI Taxonomy" id="230148"/>
    <lineage>
        <taxon>Eukaryota</taxon>
        <taxon>Metazoa</taxon>
        <taxon>Chordata</taxon>
        <taxon>Craniata</taxon>
        <taxon>Vertebrata</taxon>
        <taxon>Euteleostomi</taxon>
        <taxon>Actinopterygii</taxon>
        <taxon>Neopterygii</taxon>
        <taxon>Teleostei</taxon>
        <taxon>Neoteleostei</taxon>
        <taxon>Acanthomorphata</taxon>
        <taxon>Eupercaria</taxon>
        <taxon>Perciformes</taxon>
        <taxon>Cottioidei</taxon>
        <taxon>Cottales</taxon>
        <taxon>Liparidae</taxon>
        <taxon>Liparis</taxon>
    </lineage>
</organism>
<sequence>MGPHETRAPQRDQGRTERPGPPRETRAPPERPGPPGETRAPRRDQGPPGRPCHMSVCTLLSPWPRATQ</sequence>